<feature type="domain" description="PGG" evidence="3">
    <location>
        <begin position="402"/>
        <end position="514"/>
    </location>
</feature>
<evidence type="ECO:0000313" key="4">
    <source>
        <dbReference type="EMBL" id="RVW45654.1"/>
    </source>
</evidence>
<reference evidence="4 5" key="1">
    <citation type="journal article" date="2018" name="PLoS Genet.">
        <title>Population sequencing reveals clonal diversity and ancestral inbreeding in the grapevine cultivar Chardonnay.</title>
        <authorList>
            <person name="Roach M.J."/>
            <person name="Johnson D.L."/>
            <person name="Bohlmann J."/>
            <person name="van Vuuren H.J."/>
            <person name="Jones S.J."/>
            <person name="Pretorius I.S."/>
            <person name="Schmidt S.A."/>
            <person name="Borneman A.R."/>
        </authorList>
    </citation>
    <scope>NUCLEOTIDE SEQUENCE [LARGE SCALE GENOMIC DNA]</scope>
    <source>
        <strain evidence="5">cv. Chardonnay</strain>
        <tissue evidence="4">Leaf</tissue>
    </source>
</reference>
<protein>
    <recommendedName>
        <fullName evidence="3">PGG domain-containing protein</fullName>
    </recommendedName>
</protein>
<dbReference type="SMART" id="SM00248">
    <property type="entry name" value="ANK"/>
    <property type="match status" value="3"/>
</dbReference>
<sequence length="558" mass="64013">MCRYISAIDTRLVAARNREKETPLFLAALHGHTDAFLWLREKCSSNEPYEYRRRVTVKKILHCAIAGEYFDLSLLIIHLYEDLVNYVDEKGLTPLHVLAGKPTAFRSGTHLHFIERLIYQCIYVENLKKVEDYPNIQQICEEKIKLRQYPENCHTCMNFGNMIERQVSRMIKAKNYRDVDAENPQPGFGMIRKIQDKKEKHSRSLQIMDELLRRASSYGYNRNGRNPKLSQFCKDEKTTPCNLVKELTQENKPVSDTNRNGKERSCSVNCPHVKNGSKDTSPSRSSLEITNKDRGEKKRTVEFGNMETPILIAAKNRVKEMVDSILEEFPVAIHDRNKEKKNVVLLAVENRQPEVALHLGATLGDYQPWHIPGAALQMQWEIKWYKRIFTNHHTELVSRGGKWLNDTSSSCSVVATLIATVAFATSTTIPGSFKNNNGRRNLEHQAAFNLFAISSLIALCFSVTTMVMFLAIVSPRHQEDDFHRVLPEKLLLGLTTLFIFISAILVSFCAGHFFILRDGLKRAAFPVYAITCLPISFFALVQFPMYFDVVWTTFRKVP</sequence>
<evidence type="ECO:0000313" key="5">
    <source>
        <dbReference type="Proteomes" id="UP000288805"/>
    </source>
</evidence>
<name>A0A438EDA0_VITVI</name>
<gene>
    <name evidence="4" type="ORF">CK203_113297</name>
</gene>
<dbReference type="Proteomes" id="UP000288805">
    <property type="component" value="Unassembled WGS sequence"/>
</dbReference>
<feature type="transmembrane region" description="Helical" evidence="2">
    <location>
        <begin position="412"/>
        <end position="429"/>
    </location>
</feature>
<feature type="compositionally biased region" description="Polar residues" evidence="1">
    <location>
        <begin position="278"/>
        <end position="289"/>
    </location>
</feature>
<keyword evidence="2" id="KW-0812">Transmembrane</keyword>
<dbReference type="AlphaFoldDB" id="A0A438EDA0"/>
<dbReference type="InterPro" id="IPR002110">
    <property type="entry name" value="Ankyrin_rpt"/>
</dbReference>
<evidence type="ECO:0000259" key="3">
    <source>
        <dbReference type="Pfam" id="PF13962"/>
    </source>
</evidence>
<feature type="region of interest" description="Disordered" evidence="1">
    <location>
        <begin position="249"/>
        <end position="296"/>
    </location>
</feature>
<dbReference type="Pfam" id="PF13962">
    <property type="entry name" value="PGG"/>
    <property type="match status" value="1"/>
</dbReference>
<proteinExistence type="predicted"/>
<comment type="caution">
    <text evidence="4">The sequence shown here is derived from an EMBL/GenBank/DDBJ whole genome shotgun (WGS) entry which is preliminary data.</text>
</comment>
<accession>A0A438EDA0</accession>
<dbReference type="Gene3D" id="1.25.40.20">
    <property type="entry name" value="Ankyrin repeat-containing domain"/>
    <property type="match status" value="1"/>
</dbReference>
<organism evidence="4 5">
    <name type="scientific">Vitis vinifera</name>
    <name type="common">Grape</name>
    <dbReference type="NCBI Taxonomy" id="29760"/>
    <lineage>
        <taxon>Eukaryota</taxon>
        <taxon>Viridiplantae</taxon>
        <taxon>Streptophyta</taxon>
        <taxon>Embryophyta</taxon>
        <taxon>Tracheophyta</taxon>
        <taxon>Spermatophyta</taxon>
        <taxon>Magnoliopsida</taxon>
        <taxon>eudicotyledons</taxon>
        <taxon>Gunneridae</taxon>
        <taxon>Pentapetalae</taxon>
        <taxon>rosids</taxon>
        <taxon>Vitales</taxon>
        <taxon>Vitaceae</taxon>
        <taxon>Viteae</taxon>
        <taxon>Vitis</taxon>
    </lineage>
</organism>
<evidence type="ECO:0000256" key="1">
    <source>
        <dbReference type="SAM" id="MobiDB-lite"/>
    </source>
</evidence>
<dbReference type="PANTHER" id="PTHR24177">
    <property type="entry name" value="CASKIN"/>
    <property type="match status" value="1"/>
</dbReference>
<feature type="transmembrane region" description="Helical" evidence="2">
    <location>
        <begin position="492"/>
        <end position="515"/>
    </location>
</feature>
<dbReference type="InterPro" id="IPR036770">
    <property type="entry name" value="Ankyrin_rpt-contain_sf"/>
</dbReference>
<keyword evidence="2" id="KW-0472">Membrane</keyword>
<keyword evidence="2" id="KW-1133">Transmembrane helix</keyword>
<dbReference type="InterPro" id="IPR026961">
    <property type="entry name" value="PGG_dom"/>
</dbReference>
<dbReference type="EMBL" id="QGNW01001320">
    <property type="protein sequence ID" value="RVW45654.1"/>
    <property type="molecule type" value="Genomic_DNA"/>
</dbReference>
<evidence type="ECO:0000256" key="2">
    <source>
        <dbReference type="SAM" id="Phobius"/>
    </source>
</evidence>
<feature type="transmembrane region" description="Helical" evidence="2">
    <location>
        <begin position="450"/>
        <end position="472"/>
    </location>
</feature>
<feature type="transmembrane region" description="Helical" evidence="2">
    <location>
        <begin position="527"/>
        <end position="547"/>
    </location>
</feature>
<dbReference type="SUPFAM" id="SSF48403">
    <property type="entry name" value="Ankyrin repeat"/>
    <property type="match status" value="1"/>
</dbReference>
<dbReference type="PANTHER" id="PTHR24177:SF103">
    <property type="entry name" value="PGG DOMAIN-CONTAINING PROTEIN"/>
    <property type="match status" value="1"/>
</dbReference>